<gene>
    <name evidence="1" type="ORF">FMOSSE_LOCUS9236</name>
</gene>
<evidence type="ECO:0000313" key="2">
    <source>
        <dbReference type="Proteomes" id="UP000789375"/>
    </source>
</evidence>
<comment type="caution">
    <text evidence="1">The sequence shown here is derived from an EMBL/GenBank/DDBJ whole genome shotgun (WGS) entry which is preliminary data.</text>
</comment>
<sequence length="174" mass="19779">RGSRNQSNKTQRIETRQYKKRVNIGCSQNGIYSINVNATILEVGFLEVVGNTLYTDIKKLSEDTEKCLSSHIELLSIIKRKFTFYVMHQTNGGLHVVDVLTEFSIPSTKDQLYVLKEIIENVYLFKKIIPLTKTHVGISESPVNTSPFKASRIYDALKILNNISVVNQIMKNTV</sequence>
<name>A0A9N9GJM0_FUNMO</name>
<proteinExistence type="predicted"/>
<accession>A0A9N9GJM0</accession>
<organism evidence="1 2">
    <name type="scientific">Funneliformis mosseae</name>
    <name type="common">Endomycorrhizal fungus</name>
    <name type="synonym">Glomus mosseae</name>
    <dbReference type="NCBI Taxonomy" id="27381"/>
    <lineage>
        <taxon>Eukaryota</taxon>
        <taxon>Fungi</taxon>
        <taxon>Fungi incertae sedis</taxon>
        <taxon>Mucoromycota</taxon>
        <taxon>Glomeromycotina</taxon>
        <taxon>Glomeromycetes</taxon>
        <taxon>Glomerales</taxon>
        <taxon>Glomeraceae</taxon>
        <taxon>Funneliformis</taxon>
    </lineage>
</organism>
<dbReference type="Proteomes" id="UP000789375">
    <property type="component" value="Unassembled WGS sequence"/>
</dbReference>
<keyword evidence="2" id="KW-1185">Reference proteome</keyword>
<dbReference type="AlphaFoldDB" id="A0A9N9GJM0"/>
<evidence type="ECO:0000313" key="1">
    <source>
        <dbReference type="EMBL" id="CAG8606641.1"/>
    </source>
</evidence>
<protein>
    <submittedName>
        <fullName evidence="1">14_t:CDS:1</fullName>
    </submittedName>
</protein>
<feature type="non-terminal residue" evidence="1">
    <location>
        <position position="1"/>
    </location>
</feature>
<dbReference type="EMBL" id="CAJVPP010002639">
    <property type="protein sequence ID" value="CAG8606641.1"/>
    <property type="molecule type" value="Genomic_DNA"/>
</dbReference>
<reference evidence="1" key="1">
    <citation type="submission" date="2021-06" db="EMBL/GenBank/DDBJ databases">
        <authorList>
            <person name="Kallberg Y."/>
            <person name="Tangrot J."/>
            <person name="Rosling A."/>
        </authorList>
    </citation>
    <scope>NUCLEOTIDE SEQUENCE</scope>
    <source>
        <strain evidence="1">87-6 pot B 2015</strain>
    </source>
</reference>